<feature type="binding site" evidence="3">
    <location>
        <position position="18"/>
    </location>
    <ligand>
        <name>a divalent metal cation</name>
        <dbReference type="ChEBI" id="CHEBI:60240"/>
        <label>1</label>
    </ligand>
</feature>
<comment type="caution">
    <text evidence="4">Lacks conserved residue(s) required for the propagation of feature annotation.</text>
</comment>
<dbReference type="PIRSF" id="PIRSF016839">
    <property type="entry name" value="PhP"/>
    <property type="match status" value="1"/>
</dbReference>
<evidence type="ECO:0000313" key="5">
    <source>
        <dbReference type="EMBL" id="OKL50480.1"/>
    </source>
</evidence>
<dbReference type="Gene3D" id="3.20.20.140">
    <property type="entry name" value="Metal-dependent hydrolases"/>
    <property type="match status" value="1"/>
</dbReference>
<dbReference type="RefSeq" id="WP_075360719.1">
    <property type="nucleotide sequence ID" value="NZ_MPDM01000001.1"/>
</dbReference>
<feature type="binding site" evidence="3">
    <location>
        <position position="197"/>
    </location>
    <ligand>
        <name>a divalent metal cation</name>
        <dbReference type="ChEBI" id="CHEBI:60240"/>
        <label>2</label>
    </ligand>
</feature>
<dbReference type="Pfam" id="PF02126">
    <property type="entry name" value="PTE"/>
    <property type="match status" value="1"/>
</dbReference>
<dbReference type="STRING" id="156892.BM477_00450"/>
<gene>
    <name evidence="5" type="ORF">BM477_00450</name>
</gene>
<dbReference type="InterPro" id="IPR001559">
    <property type="entry name" value="Phosphotriesterase"/>
</dbReference>
<sequence length="308" mass="33993">MQTVTGELARISGAVLPHEHLVLDLRTEKDREGYLNHDETVTEELSSLYQGSNRLALVVDQTCRGMGRDARRLRTISNSSGVPIVCATGWYYRRFHPEGEPGNLSRAIDTIYRELTTSVDETIDDAQPIRAGIIGEVGTHADEPDEHEKVSLEAAARVSQAEGTPIATHAHLGTGAMAQMKIFETHDVDLTRVLIGHQDLFNESSQHVAIAKSGAFLGFDTAGKVSYQSDHKRAELIAAVIEAGYLDQVLLSNDISRYSYLESEGGQGYHHCFDTMRTLLMKIGLSDEEYRRITASNPARWLGVDVVD</sequence>
<proteinExistence type="inferred from homology"/>
<feature type="binding site" evidence="3">
    <location>
        <position position="254"/>
    </location>
    <ligand>
        <name>a divalent metal cation</name>
        <dbReference type="ChEBI" id="CHEBI:60240"/>
        <label>1</label>
    </ligand>
</feature>
<dbReference type="GO" id="GO:0008270">
    <property type="term" value="F:zinc ion binding"/>
    <property type="evidence" value="ECO:0007669"/>
    <property type="project" value="InterPro"/>
</dbReference>
<dbReference type="AlphaFoldDB" id="A0A1Q5PSY2"/>
<evidence type="ECO:0000313" key="6">
    <source>
        <dbReference type="Proteomes" id="UP000186465"/>
    </source>
</evidence>
<dbReference type="OrthoDB" id="9795018at2"/>
<organism evidence="5 6">
    <name type="scientific">Boudabousia marimammalium</name>
    <dbReference type="NCBI Taxonomy" id="156892"/>
    <lineage>
        <taxon>Bacteria</taxon>
        <taxon>Bacillati</taxon>
        <taxon>Actinomycetota</taxon>
        <taxon>Actinomycetes</taxon>
        <taxon>Actinomycetales</taxon>
        <taxon>Actinomycetaceae</taxon>
        <taxon>Boudabousia</taxon>
    </lineage>
</organism>
<evidence type="ECO:0000256" key="3">
    <source>
        <dbReference type="PIRSR" id="PIRSR601559-52"/>
    </source>
</evidence>
<dbReference type="SUPFAM" id="SSF51556">
    <property type="entry name" value="Metallo-dependent hydrolases"/>
    <property type="match status" value="1"/>
</dbReference>
<name>A0A1Q5PSY2_9ACTO</name>
<comment type="cofactor">
    <cofactor evidence="3">
        <name>a divalent metal cation</name>
        <dbReference type="ChEBI" id="CHEBI:60240"/>
    </cofactor>
    <text evidence="3">Binds 2 divalent metal cations per subunit.</text>
</comment>
<dbReference type="PANTHER" id="PTHR10819">
    <property type="entry name" value="PHOSPHOTRIESTERASE-RELATED"/>
    <property type="match status" value="1"/>
</dbReference>
<evidence type="ECO:0000256" key="2">
    <source>
        <dbReference type="ARBA" id="ARBA00022801"/>
    </source>
</evidence>
<dbReference type="GO" id="GO:0016787">
    <property type="term" value="F:hydrolase activity"/>
    <property type="evidence" value="ECO:0007669"/>
    <property type="project" value="UniProtKB-KW"/>
</dbReference>
<feature type="binding site" evidence="3">
    <location>
        <position position="136"/>
    </location>
    <ligand>
        <name>a divalent metal cation</name>
        <dbReference type="ChEBI" id="CHEBI:60240"/>
        <label>2</label>
    </ligand>
</feature>
<comment type="caution">
    <text evidence="5">The sequence shown here is derived from an EMBL/GenBank/DDBJ whole genome shotgun (WGS) entry which is preliminary data.</text>
</comment>
<protein>
    <recommendedName>
        <fullName evidence="7">Phosphotriesterase</fullName>
    </recommendedName>
</protein>
<feature type="binding site" evidence="3">
    <location>
        <position position="136"/>
    </location>
    <ligand>
        <name>a divalent metal cation</name>
        <dbReference type="ChEBI" id="CHEBI:60240"/>
        <label>1</label>
    </ligand>
</feature>
<evidence type="ECO:0008006" key="7">
    <source>
        <dbReference type="Google" id="ProtNLM"/>
    </source>
</evidence>
<dbReference type="Proteomes" id="UP000186465">
    <property type="component" value="Unassembled WGS sequence"/>
</dbReference>
<dbReference type="PANTHER" id="PTHR10819:SF3">
    <property type="entry name" value="PHOSPHOTRIESTERASE-RELATED PROTEIN"/>
    <property type="match status" value="1"/>
</dbReference>
<dbReference type="EMBL" id="MPDM01000001">
    <property type="protein sequence ID" value="OKL50480.1"/>
    <property type="molecule type" value="Genomic_DNA"/>
</dbReference>
<evidence type="ECO:0000256" key="1">
    <source>
        <dbReference type="ARBA" id="ARBA00022723"/>
    </source>
</evidence>
<keyword evidence="1 3" id="KW-0479">Metal-binding</keyword>
<keyword evidence="6" id="KW-1185">Reference proteome</keyword>
<comment type="similarity">
    <text evidence="4">Belongs to the metallo-dependent hydrolases superfamily. Phosphotriesterase family.</text>
</comment>
<keyword evidence="2" id="KW-0378">Hydrolase</keyword>
<accession>A0A1Q5PSY2</accession>
<dbReference type="InterPro" id="IPR032466">
    <property type="entry name" value="Metal_Hydrolase"/>
</dbReference>
<feature type="binding site" evidence="3">
    <location>
        <position position="20"/>
    </location>
    <ligand>
        <name>a divalent metal cation</name>
        <dbReference type="ChEBI" id="CHEBI:60240"/>
        <label>1</label>
    </ligand>
</feature>
<evidence type="ECO:0000256" key="4">
    <source>
        <dbReference type="PROSITE-ProRule" id="PRU00679"/>
    </source>
</evidence>
<feature type="binding site" evidence="3">
    <location>
        <position position="169"/>
    </location>
    <ligand>
        <name>a divalent metal cation</name>
        <dbReference type="ChEBI" id="CHEBI:60240"/>
        <label>2</label>
    </ligand>
</feature>
<reference evidence="6" key="1">
    <citation type="submission" date="2016-11" db="EMBL/GenBank/DDBJ databases">
        <title>Actinomyces gypaetusis sp. nov. isolated from Gypaetus barbatus in Qinghai Tibet Plateau China.</title>
        <authorList>
            <person name="Meng X."/>
        </authorList>
    </citation>
    <scope>NUCLEOTIDE SEQUENCE [LARGE SCALE GENOMIC DNA]</scope>
    <source>
        <strain evidence="6">DSM 15383</strain>
    </source>
</reference>
<dbReference type="PROSITE" id="PS51347">
    <property type="entry name" value="PHOSPHOTRIESTERASE_2"/>
    <property type="match status" value="1"/>
</dbReference>